<keyword evidence="1 2" id="KW-0812">Transmembrane</keyword>
<organism evidence="2 3">
    <name type="scientific">Candidatus Giovannonibacteria bacterium GW2011_GWB1_47_6b</name>
    <dbReference type="NCBI Taxonomy" id="1618655"/>
    <lineage>
        <taxon>Bacteria</taxon>
        <taxon>Candidatus Giovannoniibacteriota</taxon>
    </lineage>
</organism>
<accession>A0A0G1T409</accession>
<evidence type="ECO:0000256" key="1">
    <source>
        <dbReference type="SAM" id="Phobius"/>
    </source>
</evidence>
<gene>
    <name evidence="2" type="ORF">UY02_C0018G0017</name>
</gene>
<feature type="transmembrane region" description="Helical" evidence="1">
    <location>
        <begin position="74"/>
        <end position="94"/>
    </location>
</feature>
<keyword evidence="1" id="KW-1133">Transmembrane helix</keyword>
<dbReference type="PANTHER" id="PTHR31272">
    <property type="entry name" value="CYTOCHROME C-TYPE BIOGENESIS PROTEIN HI_1454-RELATED"/>
    <property type="match status" value="1"/>
</dbReference>
<name>A0A0G1T409_9BACT</name>
<dbReference type="EMBL" id="LCOK01000018">
    <property type="protein sequence ID" value="KKU76536.1"/>
    <property type="molecule type" value="Genomic_DNA"/>
</dbReference>
<comment type="caution">
    <text evidence="2">The sequence shown here is derived from an EMBL/GenBank/DDBJ whole genome shotgun (WGS) entry which is preliminary data.</text>
</comment>
<proteinExistence type="predicted"/>
<feature type="transmembrane region" description="Helical" evidence="1">
    <location>
        <begin position="178"/>
        <end position="202"/>
    </location>
</feature>
<reference evidence="2 3" key="1">
    <citation type="journal article" date="2015" name="Nature">
        <title>rRNA introns, odd ribosomes, and small enigmatic genomes across a large radiation of phyla.</title>
        <authorList>
            <person name="Brown C.T."/>
            <person name="Hug L.A."/>
            <person name="Thomas B.C."/>
            <person name="Sharon I."/>
            <person name="Castelle C.J."/>
            <person name="Singh A."/>
            <person name="Wilkins M.J."/>
            <person name="Williams K.H."/>
            <person name="Banfield J.F."/>
        </authorList>
    </citation>
    <scope>NUCLEOTIDE SEQUENCE [LARGE SCALE GENOMIC DNA]</scope>
</reference>
<feature type="transmembrane region" description="Helical" evidence="1">
    <location>
        <begin position="46"/>
        <end position="68"/>
    </location>
</feature>
<protein>
    <submittedName>
        <fullName evidence="2">Cytochrome c biogenesis protein, transmembrane region</fullName>
    </submittedName>
</protein>
<feature type="transmembrane region" description="Helical" evidence="1">
    <location>
        <begin position="6"/>
        <end position="34"/>
    </location>
</feature>
<dbReference type="PANTHER" id="PTHR31272:SF9">
    <property type="entry name" value="BLL1027 PROTEIN"/>
    <property type="match status" value="1"/>
</dbReference>
<evidence type="ECO:0000313" key="3">
    <source>
        <dbReference type="Proteomes" id="UP000034682"/>
    </source>
</evidence>
<dbReference type="InterPro" id="IPR051790">
    <property type="entry name" value="Cytochrome_c-biogenesis_DsbD"/>
</dbReference>
<dbReference type="AlphaFoldDB" id="A0A0G1T409"/>
<evidence type="ECO:0000313" key="2">
    <source>
        <dbReference type="EMBL" id="KKU76536.1"/>
    </source>
</evidence>
<sequence>MAGTELTIGIVIAAAVLDSINPCVLGVLIFLIAFMTRLFKSPVKMLLFGFLYTAVVYTTYLLLGFGILKLALNTQIAAAFYWFAALIAIVAGLLEIKDYFWYGKGFSLQMIPGASKRIKYWTSRLEKMETAHPMVLVLTIVVLGIFVVLVELPCTGAPYLAVLALLSQGEYLKAVPLLLIYNFIFIIPLLFVIIISYFGTASEKLEKWRYENRGLMRLVVGLFLLVLGFYMIYSLGPGI</sequence>
<feature type="transmembrane region" description="Helical" evidence="1">
    <location>
        <begin position="134"/>
        <end position="166"/>
    </location>
</feature>
<dbReference type="Proteomes" id="UP000034682">
    <property type="component" value="Unassembled WGS sequence"/>
</dbReference>
<feature type="transmembrane region" description="Helical" evidence="1">
    <location>
        <begin position="214"/>
        <end position="233"/>
    </location>
</feature>
<keyword evidence="1" id="KW-0472">Membrane</keyword>